<gene>
    <name evidence="3" type="ORF">Sgou_20860</name>
</gene>
<feature type="region of interest" description="Disordered" evidence="1">
    <location>
        <begin position="1"/>
        <end position="24"/>
    </location>
</feature>
<name>A0ABQ1D4D8_9ACTN</name>
<evidence type="ECO:0000256" key="1">
    <source>
        <dbReference type="SAM" id="MobiDB-lite"/>
    </source>
</evidence>
<protein>
    <submittedName>
        <fullName evidence="3">Aminoglycoside phosphotransferase</fullName>
    </submittedName>
</protein>
<keyword evidence="4" id="KW-1185">Reference proteome</keyword>
<evidence type="ECO:0000313" key="4">
    <source>
        <dbReference type="Proteomes" id="UP000480804"/>
    </source>
</evidence>
<dbReference type="Pfam" id="PF01636">
    <property type="entry name" value="APH"/>
    <property type="match status" value="1"/>
</dbReference>
<dbReference type="InterPro" id="IPR002575">
    <property type="entry name" value="Aminoglycoside_PTrfase"/>
</dbReference>
<sequence>MARYGTRVACPERPGPLEEEGSVPMREPEVHRAVVAAREVAASLGLPAEEAAVLHDSNKLTLRLLPADTLARVAPVADQVARFEVGLARRLTAAGCPVGTLDPRVAPDVHERDGFVVTLWTYYPPAAPGGVPPADLARALAVLHAGMRELDVPAPRFTERVARAQHLLADHDRTPALAPEDRALLQETLGATAEWITARGAPEQLLHGEPHPGNVLATARGPLFIDLETCCRGPVEFDLAHTPEAAGAHYPGADQELLRRCRLLVSAIVAVWRWDREDRFPDGTRLGREWLARVRDAAGRT</sequence>
<dbReference type="SUPFAM" id="SSF56112">
    <property type="entry name" value="Protein kinase-like (PK-like)"/>
    <property type="match status" value="1"/>
</dbReference>
<comment type="caution">
    <text evidence="3">The sequence shown here is derived from an EMBL/GenBank/DDBJ whole genome shotgun (WGS) entry which is preliminary data.</text>
</comment>
<dbReference type="InterPro" id="IPR011009">
    <property type="entry name" value="Kinase-like_dom_sf"/>
</dbReference>
<reference evidence="3 4" key="1">
    <citation type="submission" date="2020-02" db="EMBL/GenBank/DDBJ databases">
        <title>Whole genome shotgun sequence of Streptomyces gougerotii NBRC 13043.</title>
        <authorList>
            <person name="Ichikawa N."/>
            <person name="Komaki H."/>
            <person name="Tamura T."/>
        </authorList>
    </citation>
    <scope>NUCLEOTIDE SEQUENCE [LARGE SCALE GENOMIC DNA]</scope>
    <source>
        <strain evidence="3 4">NBRC 13043</strain>
    </source>
</reference>
<dbReference type="Proteomes" id="UP000480804">
    <property type="component" value="Unassembled WGS sequence"/>
</dbReference>
<accession>A0ABQ1D4D8</accession>
<feature type="domain" description="Aminoglycoside phosphotransferase" evidence="2">
    <location>
        <begin position="72"/>
        <end position="243"/>
    </location>
</feature>
<evidence type="ECO:0000313" key="3">
    <source>
        <dbReference type="EMBL" id="GFH77416.1"/>
    </source>
</evidence>
<proteinExistence type="predicted"/>
<evidence type="ECO:0000259" key="2">
    <source>
        <dbReference type="Pfam" id="PF01636"/>
    </source>
</evidence>
<dbReference type="EMBL" id="BLLO01000017">
    <property type="protein sequence ID" value="GFH77416.1"/>
    <property type="molecule type" value="Genomic_DNA"/>
</dbReference>
<organism evidence="3 4">
    <name type="scientific">Streptomyces gougerotii</name>
    <dbReference type="NCBI Taxonomy" id="53448"/>
    <lineage>
        <taxon>Bacteria</taxon>
        <taxon>Bacillati</taxon>
        <taxon>Actinomycetota</taxon>
        <taxon>Actinomycetes</taxon>
        <taxon>Kitasatosporales</taxon>
        <taxon>Streptomycetaceae</taxon>
        <taxon>Streptomyces</taxon>
        <taxon>Streptomyces diastaticus group</taxon>
    </lineage>
</organism>
<dbReference type="Gene3D" id="3.90.1200.10">
    <property type="match status" value="1"/>
</dbReference>